<protein>
    <submittedName>
        <fullName evidence="1">Uncharacterized protein</fullName>
    </submittedName>
</protein>
<name>A0A0K2TZD9_LEPSM</name>
<dbReference type="AlphaFoldDB" id="A0A0K2TZD9"/>
<proteinExistence type="predicted"/>
<sequence>MCLEKKPRTTTTFVNSREQLAKESNLTYEWKWRTCQGFSHCSWKLRYSLFMNYSGFRLK</sequence>
<reference evidence="1" key="1">
    <citation type="submission" date="2014-05" db="EMBL/GenBank/DDBJ databases">
        <authorList>
            <person name="Chronopoulou M."/>
        </authorList>
    </citation>
    <scope>NUCLEOTIDE SEQUENCE</scope>
    <source>
        <tissue evidence="1">Whole organism</tissue>
    </source>
</reference>
<evidence type="ECO:0000313" key="1">
    <source>
        <dbReference type="EMBL" id="CDW31364.1"/>
    </source>
</evidence>
<dbReference type="EMBL" id="HACA01014003">
    <property type="protein sequence ID" value="CDW31364.1"/>
    <property type="molecule type" value="Transcribed_RNA"/>
</dbReference>
<accession>A0A0K2TZD9</accession>
<organism evidence="1">
    <name type="scientific">Lepeophtheirus salmonis</name>
    <name type="common">Salmon louse</name>
    <name type="synonym">Caligus salmonis</name>
    <dbReference type="NCBI Taxonomy" id="72036"/>
    <lineage>
        <taxon>Eukaryota</taxon>
        <taxon>Metazoa</taxon>
        <taxon>Ecdysozoa</taxon>
        <taxon>Arthropoda</taxon>
        <taxon>Crustacea</taxon>
        <taxon>Multicrustacea</taxon>
        <taxon>Hexanauplia</taxon>
        <taxon>Copepoda</taxon>
        <taxon>Siphonostomatoida</taxon>
        <taxon>Caligidae</taxon>
        <taxon>Lepeophtheirus</taxon>
    </lineage>
</organism>